<organism evidence="1 2">
    <name type="scientific">Pseudocercospora fijiensis (strain CIRAD86)</name>
    <name type="common">Black leaf streak disease fungus</name>
    <name type="synonym">Mycosphaerella fijiensis</name>
    <dbReference type="NCBI Taxonomy" id="383855"/>
    <lineage>
        <taxon>Eukaryota</taxon>
        <taxon>Fungi</taxon>
        <taxon>Dikarya</taxon>
        <taxon>Ascomycota</taxon>
        <taxon>Pezizomycotina</taxon>
        <taxon>Dothideomycetes</taxon>
        <taxon>Dothideomycetidae</taxon>
        <taxon>Mycosphaerellales</taxon>
        <taxon>Mycosphaerellaceae</taxon>
        <taxon>Pseudocercospora</taxon>
    </lineage>
</organism>
<keyword evidence="2" id="KW-1185">Reference proteome</keyword>
<dbReference type="HOGENOM" id="CLU_1678703_0_0_1"/>
<protein>
    <submittedName>
        <fullName evidence="1">Uncharacterized protein</fullName>
    </submittedName>
</protein>
<proteinExistence type="predicted"/>
<gene>
    <name evidence="1" type="ORF">MYCFIDRAFT_176587</name>
</gene>
<dbReference type="EMBL" id="KB446560">
    <property type="protein sequence ID" value="EME81294.1"/>
    <property type="molecule type" value="Genomic_DNA"/>
</dbReference>
<dbReference type="GeneID" id="19333584"/>
<dbReference type="AlphaFoldDB" id="M2ZQF6"/>
<dbReference type="VEuPathDB" id="FungiDB:MYCFIDRAFT_176587"/>
<reference evidence="1 2" key="1">
    <citation type="journal article" date="2012" name="PLoS Pathog.">
        <title>Diverse lifestyles and strategies of plant pathogenesis encoded in the genomes of eighteen Dothideomycetes fungi.</title>
        <authorList>
            <person name="Ohm R.A."/>
            <person name="Feau N."/>
            <person name="Henrissat B."/>
            <person name="Schoch C.L."/>
            <person name="Horwitz B.A."/>
            <person name="Barry K.W."/>
            <person name="Condon B.J."/>
            <person name="Copeland A.C."/>
            <person name="Dhillon B."/>
            <person name="Glaser F."/>
            <person name="Hesse C.N."/>
            <person name="Kosti I."/>
            <person name="LaButti K."/>
            <person name="Lindquist E.A."/>
            <person name="Lucas S."/>
            <person name="Salamov A.A."/>
            <person name="Bradshaw R.E."/>
            <person name="Ciuffetti L."/>
            <person name="Hamelin R.C."/>
            <person name="Kema G.H.J."/>
            <person name="Lawrence C."/>
            <person name="Scott J.A."/>
            <person name="Spatafora J.W."/>
            <person name="Turgeon B.G."/>
            <person name="de Wit P.J.G.M."/>
            <person name="Zhong S."/>
            <person name="Goodwin S.B."/>
            <person name="Grigoriev I.V."/>
        </authorList>
    </citation>
    <scope>NUCLEOTIDE SEQUENCE [LARGE SCALE GENOMIC DNA]</scope>
    <source>
        <strain evidence="1 2">CIRAD86</strain>
    </source>
</reference>
<evidence type="ECO:0000313" key="1">
    <source>
        <dbReference type="EMBL" id="EME81294.1"/>
    </source>
</evidence>
<sequence length="157" mass="17918">MSSTSALYRLSFTDLCIGYANLTLKPQGFLQETLRAIDPVTVRANRRPGRLIKDRRGLSCDCLPINAMPLISSSDRPRWKRCKISKFDEVIVAAKSGRSTPEKPQPIKEHRIFQASARLNSTIKVNEVRHPLAPEKTELIREHRIFQAIARQIRTIK</sequence>
<dbReference type="Proteomes" id="UP000016932">
    <property type="component" value="Unassembled WGS sequence"/>
</dbReference>
<name>M2ZQF6_PSEFD</name>
<dbReference type="RefSeq" id="XP_007928521.1">
    <property type="nucleotide sequence ID" value="XM_007930330.1"/>
</dbReference>
<dbReference type="KEGG" id="pfj:MYCFIDRAFT_176587"/>
<evidence type="ECO:0000313" key="2">
    <source>
        <dbReference type="Proteomes" id="UP000016932"/>
    </source>
</evidence>
<accession>M2ZQF6</accession>